<evidence type="ECO:0000313" key="3">
    <source>
        <dbReference type="WBParaSite" id="PEQ_0000531601-mRNA-1"/>
    </source>
</evidence>
<protein>
    <submittedName>
        <fullName evidence="3">LysM domain-containing protein</fullName>
    </submittedName>
</protein>
<name>A0A914RFC0_PAREQ</name>
<feature type="compositionally biased region" description="Polar residues" evidence="1">
    <location>
        <begin position="40"/>
        <end position="50"/>
    </location>
</feature>
<sequence length="174" mass="19796">MSCVSTQMSEIKRLNRLWSNESLYLKPYINIPIYEDKPASSGTNSRTESPSLRAIEERTSTESRSAFSVVRRFGKALESTSYSADGFNHKFHSRATDKRLKKSPHNVCQRGVTPTKFISLYHITNAFTSSTHQCATTTFNNNQQFTSSRRCESPYPAKLMYVSGSHCYRSTKNL</sequence>
<dbReference type="Proteomes" id="UP000887564">
    <property type="component" value="Unplaced"/>
</dbReference>
<evidence type="ECO:0000256" key="1">
    <source>
        <dbReference type="SAM" id="MobiDB-lite"/>
    </source>
</evidence>
<dbReference type="WBParaSite" id="PEQ_0000531601-mRNA-1">
    <property type="protein sequence ID" value="PEQ_0000531601-mRNA-1"/>
    <property type="gene ID" value="PEQ_0000531601"/>
</dbReference>
<reference evidence="3" key="1">
    <citation type="submission" date="2022-11" db="UniProtKB">
        <authorList>
            <consortium name="WormBaseParasite"/>
        </authorList>
    </citation>
    <scope>IDENTIFICATION</scope>
</reference>
<proteinExistence type="predicted"/>
<dbReference type="AlphaFoldDB" id="A0A914RFC0"/>
<accession>A0A914RFC0</accession>
<keyword evidence="2" id="KW-1185">Reference proteome</keyword>
<evidence type="ECO:0000313" key="2">
    <source>
        <dbReference type="Proteomes" id="UP000887564"/>
    </source>
</evidence>
<organism evidence="2 3">
    <name type="scientific">Parascaris equorum</name>
    <name type="common">Equine roundworm</name>
    <dbReference type="NCBI Taxonomy" id="6256"/>
    <lineage>
        <taxon>Eukaryota</taxon>
        <taxon>Metazoa</taxon>
        <taxon>Ecdysozoa</taxon>
        <taxon>Nematoda</taxon>
        <taxon>Chromadorea</taxon>
        <taxon>Rhabditida</taxon>
        <taxon>Spirurina</taxon>
        <taxon>Ascaridomorpha</taxon>
        <taxon>Ascaridoidea</taxon>
        <taxon>Ascarididae</taxon>
        <taxon>Parascaris</taxon>
    </lineage>
</organism>
<feature type="region of interest" description="Disordered" evidence="1">
    <location>
        <begin position="36"/>
        <end position="59"/>
    </location>
</feature>